<comment type="caution">
    <text evidence="2">The sequence shown here is derived from an EMBL/GenBank/DDBJ whole genome shotgun (WGS) entry which is preliminary data.</text>
</comment>
<sequence length="112" mass="12104">MTIWVDAHLSPAIATWIISSFRITALALRDVGLRDAEDSEIFEAAKAQAIILMTKDSDFVDLVGLLGSPPQIIWLTCGNTSNARLREILSATLPEALQLLRAGEALVEISGD</sequence>
<dbReference type="Pfam" id="PF18480">
    <property type="entry name" value="DUF5615"/>
    <property type="match status" value="1"/>
</dbReference>
<gene>
    <name evidence="2" type="ORF">C7B65_04915</name>
</gene>
<reference evidence="2 3" key="1">
    <citation type="submission" date="2018-02" db="EMBL/GenBank/DDBJ databases">
        <authorList>
            <person name="Cohen D.B."/>
            <person name="Kent A.D."/>
        </authorList>
    </citation>
    <scope>NUCLEOTIDE SEQUENCE [LARGE SCALE GENOMIC DNA]</scope>
    <source>
        <strain evidence="2 3">ULC007</strain>
    </source>
</reference>
<dbReference type="STRING" id="1920490.GCA_001895925_02288"/>
<dbReference type="Proteomes" id="UP000238634">
    <property type="component" value="Unassembled WGS sequence"/>
</dbReference>
<feature type="domain" description="DUF5615" evidence="1">
    <location>
        <begin position="1"/>
        <end position="103"/>
    </location>
</feature>
<dbReference type="OrthoDB" id="27473at2"/>
<evidence type="ECO:0000259" key="1">
    <source>
        <dbReference type="Pfam" id="PF18480"/>
    </source>
</evidence>
<dbReference type="EMBL" id="PVWG01000003">
    <property type="protein sequence ID" value="PSB21273.1"/>
    <property type="molecule type" value="Genomic_DNA"/>
</dbReference>
<evidence type="ECO:0000313" key="3">
    <source>
        <dbReference type="Proteomes" id="UP000238634"/>
    </source>
</evidence>
<dbReference type="InterPro" id="IPR041049">
    <property type="entry name" value="DUF5615"/>
</dbReference>
<name>A0A2T1DLB5_9CYAN</name>
<protein>
    <recommendedName>
        <fullName evidence="1">DUF5615 domain-containing protein</fullName>
    </recommendedName>
</protein>
<organism evidence="2 3">
    <name type="scientific">Phormidesmis priestleyi ULC007</name>
    <dbReference type="NCBI Taxonomy" id="1920490"/>
    <lineage>
        <taxon>Bacteria</taxon>
        <taxon>Bacillati</taxon>
        <taxon>Cyanobacteriota</taxon>
        <taxon>Cyanophyceae</taxon>
        <taxon>Leptolyngbyales</taxon>
        <taxon>Leptolyngbyaceae</taxon>
        <taxon>Phormidesmis</taxon>
    </lineage>
</organism>
<evidence type="ECO:0000313" key="2">
    <source>
        <dbReference type="EMBL" id="PSB21273.1"/>
    </source>
</evidence>
<dbReference type="RefSeq" id="WP_073069923.1">
    <property type="nucleotide sequence ID" value="NZ_MPPI01000004.1"/>
</dbReference>
<accession>A0A2T1DLB5</accession>
<proteinExistence type="predicted"/>
<reference evidence="2 3" key="2">
    <citation type="submission" date="2018-03" db="EMBL/GenBank/DDBJ databases">
        <title>The ancient ancestry and fast evolution of plastids.</title>
        <authorList>
            <person name="Moore K.R."/>
            <person name="Magnabosco C."/>
            <person name="Momper L."/>
            <person name="Gold D.A."/>
            <person name="Bosak T."/>
            <person name="Fournier G.P."/>
        </authorList>
    </citation>
    <scope>NUCLEOTIDE SEQUENCE [LARGE SCALE GENOMIC DNA]</scope>
    <source>
        <strain evidence="2 3">ULC007</strain>
    </source>
</reference>
<keyword evidence="3" id="KW-1185">Reference proteome</keyword>
<dbReference type="AlphaFoldDB" id="A0A2T1DLB5"/>